<protein>
    <recommendedName>
        <fullName evidence="9">Di-/tripeptide transporter</fullName>
    </recommendedName>
</protein>
<reference evidence="13 14" key="1">
    <citation type="submission" date="2017-05" db="EMBL/GenBank/DDBJ databases">
        <title>Vagococcus spp. assemblies.</title>
        <authorList>
            <person name="Gulvik C.A."/>
        </authorList>
    </citation>
    <scope>NUCLEOTIDE SEQUENCE [LARGE SCALE GENOMIC DNA]</scope>
    <source>
        <strain evidence="13 14">DSM 24756</strain>
    </source>
</reference>
<feature type="transmembrane region" description="Helical" evidence="11">
    <location>
        <begin position="335"/>
        <end position="361"/>
    </location>
</feature>
<dbReference type="PANTHER" id="PTHR23517">
    <property type="entry name" value="RESISTANCE PROTEIN MDTM, PUTATIVE-RELATED-RELATED"/>
    <property type="match status" value="1"/>
</dbReference>
<keyword evidence="5 10" id="KW-0812">Transmembrane</keyword>
<dbReference type="AlphaFoldDB" id="A0A430AGK3"/>
<evidence type="ECO:0000259" key="12">
    <source>
        <dbReference type="PROSITE" id="PS50850"/>
    </source>
</evidence>
<dbReference type="GO" id="GO:0015333">
    <property type="term" value="F:peptide:proton symporter activity"/>
    <property type="evidence" value="ECO:0007669"/>
    <property type="project" value="UniProtKB-ARBA"/>
</dbReference>
<keyword evidence="7 11" id="KW-0472">Membrane</keyword>
<dbReference type="InterPro" id="IPR018456">
    <property type="entry name" value="PTR2_symporter_CS"/>
</dbReference>
<evidence type="ECO:0000256" key="8">
    <source>
        <dbReference type="ARBA" id="ARBA00059575"/>
    </source>
</evidence>
<dbReference type="NCBIfam" id="TIGR00924">
    <property type="entry name" value="yjdL_sub1_fam"/>
    <property type="match status" value="1"/>
</dbReference>
<feature type="transmembrane region" description="Helical" evidence="11">
    <location>
        <begin position="96"/>
        <end position="112"/>
    </location>
</feature>
<evidence type="ECO:0000256" key="4">
    <source>
        <dbReference type="ARBA" id="ARBA00022475"/>
    </source>
</evidence>
<evidence type="ECO:0000256" key="11">
    <source>
        <dbReference type="SAM" id="Phobius"/>
    </source>
</evidence>
<keyword evidence="4" id="KW-1003">Cell membrane</keyword>
<comment type="similarity">
    <text evidence="2 10">Belongs to the major facilitator superfamily. Proton-dependent oligopeptide transporter (POT/PTR) (TC 2.A.17) family.</text>
</comment>
<dbReference type="Proteomes" id="UP000288669">
    <property type="component" value="Unassembled WGS sequence"/>
</dbReference>
<dbReference type="GO" id="GO:0035443">
    <property type="term" value="P:tripeptide transmembrane transport"/>
    <property type="evidence" value="ECO:0007669"/>
    <property type="project" value="UniProtKB-ARBA"/>
</dbReference>
<evidence type="ECO:0000256" key="7">
    <source>
        <dbReference type="ARBA" id="ARBA00023136"/>
    </source>
</evidence>
<dbReference type="GO" id="GO:0042937">
    <property type="term" value="F:tripeptide transmembrane transporter activity"/>
    <property type="evidence" value="ECO:0007669"/>
    <property type="project" value="UniProtKB-ARBA"/>
</dbReference>
<dbReference type="PROSITE" id="PS01023">
    <property type="entry name" value="PTR2_2"/>
    <property type="match status" value="1"/>
</dbReference>
<keyword evidence="3 10" id="KW-0813">Transport</keyword>
<evidence type="ECO:0000256" key="10">
    <source>
        <dbReference type="RuleBase" id="RU003755"/>
    </source>
</evidence>
<accession>A0A430AGK3</accession>
<evidence type="ECO:0000256" key="6">
    <source>
        <dbReference type="ARBA" id="ARBA00022989"/>
    </source>
</evidence>
<keyword evidence="14" id="KW-1185">Reference proteome</keyword>
<feature type="transmembrane region" description="Helical" evidence="11">
    <location>
        <begin position="229"/>
        <end position="248"/>
    </location>
</feature>
<dbReference type="EMBL" id="NGJZ01000002">
    <property type="protein sequence ID" value="RSU06977.1"/>
    <property type="molecule type" value="Genomic_DNA"/>
</dbReference>
<dbReference type="InterPro" id="IPR050171">
    <property type="entry name" value="MFS_Transporters"/>
</dbReference>
<dbReference type="InterPro" id="IPR020846">
    <property type="entry name" value="MFS_dom"/>
</dbReference>
<dbReference type="Pfam" id="PF00854">
    <property type="entry name" value="PTR2"/>
    <property type="match status" value="1"/>
</dbReference>
<evidence type="ECO:0000256" key="3">
    <source>
        <dbReference type="ARBA" id="ARBA00022448"/>
    </source>
</evidence>
<dbReference type="InterPro" id="IPR000109">
    <property type="entry name" value="POT_fam"/>
</dbReference>
<proteinExistence type="inferred from homology"/>
<evidence type="ECO:0000256" key="1">
    <source>
        <dbReference type="ARBA" id="ARBA00004651"/>
    </source>
</evidence>
<name>A0A430AGK3_9ENTE</name>
<dbReference type="PROSITE" id="PS50850">
    <property type="entry name" value="MFS"/>
    <property type="match status" value="1"/>
</dbReference>
<gene>
    <name evidence="13" type="ORF">CBF30_06870</name>
</gene>
<evidence type="ECO:0000256" key="5">
    <source>
        <dbReference type="ARBA" id="ARBA00022692"/>
    </source>
</evidence>
<dbReference type="RefSeq" id="WP_126824199.1">
    <property type="nucleotide sequence ID" value="NZ_JBHLWU010000002.1"/>
</dbReference>
<dbReference type="Gene3D" id="1.20.1250.20">
    <property type="entry name" value="MFS general substrate transporter like domains"/>
    <property type="match status" value="1"/>
</dbReference>
<dbReference type="GO" id="GO:0005886">
    <property type="term" value="C:plasma membrane"/>
    <property type="evidence" value="ECO:0007669"/>
    <property type="project" value="UniProtKB-SubCell"/>
</dbReference>
<dbReference type="PANTHER" id="PTHR23517:SF15">
    <property type="entry name" value="PROTON-DEPENDENT OLIGOPEPTIDE FAMILY TRANSPORT PROTEIN"/>
    <property type="match status" value="1"/>
</dbReference>
<evidence type="ECO:0000313" key="14">
    <source>
        <dbReference type="Proteomes" id="UP000288669"/>
    </source>
</evidence>
<sequence length="501" mass="56106">MEYSREELVDSVPQTGFFGHPKGLGILFFIEFWERFSYYGMRAILLYYMYYSVEKGGLGFSKDMASSMFSVYGSLIFMTGIIGGWLADRVLGSRKSLFLGAVLIMFGHIALSLPGSRLFFLVSMFFIIIGSGLMKPNISSVVGDLYHKEDARMDAGFVIFYLSVNMGALISPFIVGQLQTSYGFHYGFGAAAFGMFLALIIYLIFNRKNLGRIGKRVPNPLTEAEKRTYLRNLILVLIICGVLLYILYLSRMLTFNNFTYFVTFLGIAIPIYYFTMMYRSKKTTTIEKSRVLAYIPLFIAGVMFWSIQEQGSSILGVFADTNTQLDLKHVVGINFVIPASFFQSINPIFIVLFAPLISMLWVKLGKKNPSTGLKFSLGLLFAGVSFLVMMIPTRGMTDTTLINPAWLVISFVICVIGELCLSPVGSSVSVKLAPRAFESQMLSLWFLTDATAQAINSQLVKVYDVMTKAEYFGFLGALAVILGLVMMFYSPWIQKKMQGIL</sequence>
<dbReference type="FunFam" id="1.20.1250.20:FF:000017">
    <property type="entry name" value="Dipeptide and tripeptide permease A"/>
    <property type="match status" value="1"/>
</dbReference>
<feature type="transmembrane region" description="Helical" evidence="11">
    <location>
        <begin position="155"/>
        <end position="178"/>
    </location>
</feature>
<dbReference type="SUPFAM" id="SSF103473">
    <property type="entry name" value="MFS general substrate transporter"/>
    <property type="match status" value="2"/>
</dbReference>
<feature type="transmembrane region" description="Helical" evidence="11">
    <location>
        <begin position="471"/>
        <end position="489"/>
    </location>
</feature>
<evidence type="ECO:0000256" key="2">
    <source>
        <dbReference type="ARBA" id="ARBA00005982"/>
    </source>
</evidence>
<evidence type="ECO:0000256" key="9">
    <source>
        <dbReference type="ARBA" id="ARBA00069644"/>
    </source>
</evidence>
<feature type="transmembrane region" description="Helical" evidence="11">
    <location>
        <begin position="373"/>
        <end position="393"/>
    </location>
</feature>
<feature type="transmembrane region" description="Helical" evidence="11">
    <location>
        <begin position="260"/>
        <end position="279"/>
    </location>
</feature>
<dbReference type="InterPro" id="IPR005279">
    <property type="entry name" value="Dipep/tripep_permease"/>
</dbReference>
<feature type="transmembrane region" description="Helical" evidence="11">
    <location>
        <begin position="36"/>
        <end position="53"/>
    </location>
</feature>
<feature type="transmembrane region" description="Helical" evidence="11">
    <location>
        <begin position="405"/>
        <end position="430"/>
    </location>
</feature>
<feature type="domain" description="Major facilitator superfamily (MFS) profile" evidence="12">
    <location>
        <begin position="1"/>
        <end position="210"/>
    </location>
</feature>
<dbReference type="InterPro" id="IPR036259">
    <property type="entry name" value="MFS_trans_sf"/>
</dbReference>
<comment type="function">
    <text evidence="8">Proton-dependent uptake of di- or tri-peptides.</text>
</comment>
<dbReference type="CDD" id="cd17346">
    <property type="entry name" value="MFS_DtpA_like"/>
    <property type="match status" value="1"/>
</dbReference>
<organism evidence="13 14">
    <name type="scientific">Vagococcus entomophilus</name>
    <dbReference type="NCBI Taxonomy" id="1160095"/>
    <lineage>
        <taxon>Bacteria</taxon>
        <taxon>Bacillati</taxon>
        <taxon>Bacillota</taxon>
        <taxon>Bacilli</taxon>
        <taxon>Lactobacillales</taxon>
        <taxon>Enterococcaceae</taxon>
        <taxon>Vagococcus</taxon>
    </lineage>
</organism>
<evidence type="ECO:0000313" key="13">
    <source>
        <dbReference type="EMBL" id="RSU06977.1"/>
    </source>
</evidence>
<feature type="transmembrane region" description="Helical" evidence="11">
    <location>
        <begin position="65"/>
        <end position="87"/>
    </location>
</feature>
<feature type="transmembrane region" description="Helical" evidence="11">
    <location>
        <begin position="291"/>
        <end position="308"/>
    </location>
</feature>
<feature type="transmembrane region" description="Helical" evidence="11">
    <location>
        <begin position="118"/>
        <end position="134"/>
    </location>
</feature>
<dbReference type="GO" id="GO:0071916">
    <property type="term" value="F:dipeptide transmembrane transporter activity"/>
    <property type="evidence" value="ECO:0007669"/>
    <property type="project" value="UniProtKB-ARBA"/>
</dbReference>
<feature type="transmembrane region" description="Helical" evidence="11">
    <location>
        <begin position="184"/>
        <end position="205"/>
    </location>
</feature>
<comment type="caution">
    <text evidence="13">The sequence shown here is derived from an EMBL/GenBank/DDBJ whole genome shotgun (WGS) entry which is preliminary data.</text>
</comment>
<dbReference type="OrthoDB" id="9772725at2"/>
<comment type="subcellular location">
    <subcellularLocation>
        <location evidence="1">Cell membrane</location>
        <topology evidence="1">Multi-pass membrane protein</topology>
    </subcellularLocation>
    <subcellularLocation>
        <location evidence="10">Membrane</location>
        <topology evidence="10">Multi-pass membrane protein</topology>
    </subcellularLocation>
</comment>
<keyword evidence="6 11" id="KW-1133">Transmembrane helix</keyword>